<sequence>MSTPPPRPAHAAQVADAEELLVARARRQALLLAAALVREPMNRKVHQDLRTFVEKDSEPALRAWESLISRHPDELRERIRTVLCRRTAGRAS</sequence>
<comment type="caution">
    <text evidence="1">The sequence shown here is derived from an EMBL/GenBank/DDBJ whole genome shotgun (WGS) entry which is preliminary data.</text>
</comment>
<evidence type="ECO:0000313" key="2">
    <source>
        <dbReference type="Proteomes" id="UP001596222"/>
    </source>
</evidence>
<gene>
    <name evidence="1" type="ORF">ACFPP6_30485</name>
</gene>
<protein>
    <submittedName>
        <fullName evidence="1">Uncharacterized protein</fullName>
    </submittedName>
</protein>
<evidence type="ECO:0000313" key="1">
    <source>
        <dbReference type="EMBL" id="MFC5149001.1"/>
    </source>
</evidence>
<dbReference type="RefSeq" id="WP_382049293.1">
    <property type="nucleotide sequence ID" value="NZ_JBHSKJ010000022.1"/>
</dbReference>
<proteinExistence type="predicted"/>
<accession>A0ABW0A8H7</accession>
<dbReference type="Proteomes" id="UP001596222">
    <property type="component" value="Unassembled WGS sequence"/>
</dbReference>
<keyword evidence="2" id="KW-1185">Reference proteome</keyword>
<dbReference type="EMBL" id="JBHSKJ010000022">
    <property type="protein sequence ID" value="MFC5149001.1"/>
    <property type="molecule type" value="Genomic_DNA"/>
</dbReference>
<organism evidence="1 2">
    <name type="scientific">Streptomyces aureoversilis</name>
    <dbReference type="NCBI Taxonomy" id="67277"/>
    <lineage>
        <taxon>Bacteria</taxon>
        <taxon>Bacillati</taxon>
        <taxon>Actinomycetota</taxon>
        <taxon>Actinomycetes</taxon>
        <taxon>Kitasatosporales</taxon>
        <taxon>Streptomycetaceae</taxon>
        <taxon>Streptomyces</taxon>
    </lineage>
</organism>
<reference evidence="2" key="1">
    <citation type="journal article" date="2019" name="Int. J. Syst. Evol. Microbiol.">
        <title>The Global Catalogue of Microorganisms (GCM) 10K type strain sequencing project: providing services to taxonomists for standard genome sequencing and annotation.</title>
        <authorList>
            <consortium name="The Broad Institute Genomics Platform"/>
            <consortium name="The Broad Institute Genome Sequencing Center for Infectious Disease"/>
            <person name="Wu L."/>
            <person name="Ma J."/>
        </authorList>
    </citation>
    <scope>NUCLEOTIDE SEQUENCE [LARGE SCALE GENOMIC DNA]</scope>
    <source>
        <strain evidence="2">CGMCC 4.1641</strain>
    </source>
</reference>
<name>A0ABW0A8H7_9ACTN</name>